<feature type="binding site" evidence="6">
    <location>
        <position position="366"/>
    </location>
    <ligand>
        <name>(2R)-2-phosphoglycerate</name>
        <dbReference type="ChEBI" id="CHEBI:58289"/>
    </ligand>
</feature>
<feature type="binding site" evidence="6">
    <location>
        <position position="365"/>
    </location>
    <ligand>
        <name>(2R)-2-phosphoglycerate</name>
        <dbReference type="ChEBI" id="CHEBI:58289"/>
    </ligand>
</feature>
<dbReference type="GO" id="GO:0009986">
    <property type="term" value="C:cell surface"/>
    <property type="evidence" value="ECO:0007669"/>
    <property type="project" value="UniProtKB-SubCell"/>
</dbReference>
<comment type="cofactor">
    <cofactor evidence="8">
        <name>Mg(2+)</name>
        <dbReference type="ChEBI" id="CHEBI:18420"/>
    </cofactor>
    <text evidence="8">Mg(2+) is required for catalysis and for stabilizing the dimer.</text>
</comment>
<dbReference type="EMBL" id="QPHM01000001">
    <property type="protein sequence ID" value="RCU47247.1"/>
    <property type="molecule type" value="Genomic_DNA"/>
</dbReference>
<evidence type="ECO:0000256" key="8">
    <source>
        <dbReference type="PIRSR" id="PIRSR001400-3"/>
    </source>
</evidence>
<comment type="caution">
    <text evidence="12">The sequence shown here is derived from an EMBL/GenBank/DDBJ whole genome shotgun (WGS) entry which is preliminary data.</text>
</comment>
<evidence type="ECO:0000313" key="12">
    <source>
        <dbReference type="EMBL" id="RCU47247.1"/>
    </source>
</evidence>
<dbReference type="RefSeq" id="WP_114448794.1">
    <property type="nucleotide sequence ID" value="NZ_QPHM01000001.1"/>
</dbReference>
<keyword evidence="4 6" id="KW-0324">Glycolysis</keyword>
<dbReference type="PRINTS" id="PR00148">
    <property type="entry name" value="ENOLASE"/>
</dbReference>
<dbReference type="Pfam" id="PF00113">
    <property type="entry name" value="Enolase_C"/>
    <property type="match status" value="1"/>
</dbReference>
<feature type="domain" description="Enolase N-terminal" evidence="11">
    <location>
        <begin position="6"/>
        <end position="134"/>
    </location>
</feature>
<proteinExistence type="inferred from homology"/>
<dbReference type="InterPro" id="IPR036849">
    <property type="entry name" value="Enolase-like_C_sf"/>
</dbReference>
<dbReference type="SMART" id="SM01192">
    <property type="entry name" value="Enolase_C"/>
    <property type="match status" value="1"/>
</dbReference>
<dbReference type="EC" id="4.2.1.11" evidence="6"/>
<evidence type="ECO:0000256" key="9">
    <source>
        <dbReference type="SAM" id="MobiDB-lite"/>
    </source>
</evidence>
<dbReference type="Pfam" id="PF03952">
    <property type="entry name" value="Enolase_N"/>
    <property type="match status" value="1"/>
</dbReference>
<dbReference type="AlphaFoldDB" id="A0A368N9M3"/>
<dbReference type="Proteomes" id="UP000252189">
    <property type="component" value="Unassembled WGS sequence"/>
</dbReference>
<dbReference type="SUPFAM" id="SSF51604">
    <property type="entry name" value="Enolase C-terminal domain-like"/>
    <property type="match status" value="1"/>
</dbReference>
<keyword evidence="5 6" id="KW-0456">Lyase</keyword>
<dbReference type="NCBIfam" id="TIGR01060">
    <property type="entry name" value="eno"/>
    <property type="match status" value="1"/>
</dbReference>
<dbReference type="GO" id="GO:0000015">
    <property type="term" value="C:phosphopyruvate hydratase complex"/>
    <property type="evidence" value="ECO:0007669"/>
    <property type="project" value="InterPro"/>
</dbReference>
<dbReference type="PANTHER" id="PTHR11902:SF1">
    <property type="entry name" value="ENOLASE"/>
    <property type="match status" value="1"/>
</dbReference>
<feature type="binding site" evidence="6 8">
    <location>
        <position position="286"/>
    </location>
    <ligand>
        <name>Mg(2+)</name>
        <dbReference type="ChEBI" id="CHEBI:18420"/>
    </ligand>
</feature>
<reference evidence="12 13" key="1">
    <citation type="submission" date="2018-07" db="EMBL/GenBank/DDBJ databases">
        <title>Genome sequences of Haloplanus salinus JCM 18368T.</title>
        <authorList>
            <person name="Kim Y.B."/>
            <person name="Roh S.W."/>
        </authorList>
    </citation>
    <scope>NUCLEOTIDE SEQUENCE [LARGE SCALE GENOMIC DNA]</scope>
    <source>
        <strain evidence="12 13">JCM 18368</strain>
    </source>
</reference>
<evidence type="ECO:0000259" key="10">
    <source>
        <dbReference type="SMART" id="SM01192"/>
    </source>
</evidence>
<feature type="binding site" evidence="6 8">
    <location>
        <position position="311"/>
    </location>
    <ligand>
        <name>Mg(2+)</name>
        <dbReference type="ChEBI" id="CHEBI:18420"/>
    </ligand>
</feature>
<evidence type="ECO:0000256" key="1">
    <source>
        <dbReference type="ARBA" id="ARBA00005031"/>
    </source>
</evidence>
<organism evidence="12 13">
    <name type="scientific">Haloplanus salinus</name>
    <dbReference type="NCBI Taxonomy" id="1126245"/>
    <lineage>
        <taxon>Archaea</taxon>
        <taxon>Methanobacteriati</taxon>
        <taxon>Methanobacteriota</taxon>
        <taxon>Stenosarchaea group</taxon>
        <taxon>Halobacteria</taxon>
        <taxon>Halobacteriales</taxon>
        <taxon>Haloferacaceae</taxon>
        <taxon>Haloplanus</taxon>
    </lineage>
</organism>
<feature type="binding site" evidence="6 8">
    <location>
        <position position="243"/>
    </location>
    <ligand>
        <name>Mg(2+)</name>
        <dbReference type="ChEBI" id="CHEBI:18420"/>
    </ligand>
</feature>
<dbReference type="GO" id="GO:0000287">
    <property type="term" value="F:magnesium ion binding"/>
    <property type="evidence" value="ECO:0007669"/>
    <property type="project" value="UniProtKB-UniRule"/>
</dbReference>
<feature type="active site" description="Proton donor" evidence="6 7">
    <location>
        <position position="207"/>
    </location>
</feature>
<dbReference type="OrthoDB" id="8680at2157"/>
<dbReference type="SUPFAM" id="SSF54826">
    <property type="entry name" value="Enolase N-terminal domain-like"/>
    <property type="match status" value="1"/>
</dbReference>
<keyword evidence="3 6" id="KW-0460">Magnesium</keyword>
<dbReference type="PANTHER" id="PTHR11902">
    <property type="entry name" value="ENOLASE"/>
    <property type="match status" value="1"/>
</dbReference>
<name>A0A368N9M3_9EURY</name>
<keyword evidence="6" id="KW-0963">Cytoplasm</keyword>
<comment type="function">
    <text evidence="6">Catalyzes the reversible conversion of 2-phosphoglycerate (2-PG) into phosphoenolpyruvate (PEP). It is essential for the degradation of carbohydrates via glycolysis.</text>
</comment>
<evidence type="ECO:0000259" key="11">
    <source>
        <dbReference type="SMART" id="SM01193"/>
    </source>
</evidence>
<keyword evidence="12" id="KW-0670">Pyruvate</keyword>
<evidence type="ECO:0000256" key="6">
    <source>
        <dbReference type="HAMAP-Rule" id="MF_00318"/>
    </source>
</evidence>
<dbReference type="GO" id="GO:0004634">
    <property type="term" value="F:phosphopyruvate hydratase activity"/>
    <property type="evidence" value="ECO:0007669"/>
    <property type="project" value="UniProtKB-UniRule"/>
</dbReference>
<keyword evidence="6" id="KW-0964">Secreted</keyword>
<comment type="catalytic activity">
    <reaction evidence="6">
        <text>(2R)-2-phosphoglycerate = phosphoenolpyruvate + H2O</text>
        <dbReference type="Rhea" id="RHEA:10164"/>
        <dbReference type="ChEBI" id="CHEBI:15377"/>
        <dbReference type="ChEBI" id="CHEBI:58289"/>
        <dbReference type="ChEBI" id="CHEBI:58702"/>
        <dbReference type="EC" id="4.2.1.11"/>
    </reaction>
</comment>
<keyword evidence="13" id="KW-1185">Reference proteome</keyword>
<dbReference type="PIRSF" id="PIRSF001400">
    <property type="entry name" value="Enolase"/>
    <property type="match status" value="1"/>
</dbReference>
<accession>A0A368N9M3</accession>
<keyword evidence="6 8" id="KW-0479">Metal-binding</keyword>
<dbReference type="InterPro" id="IPR029017">
    <property type="entry name" value="Enolase-like_N"/>
</dbReference>
<dbReference type="UniPathway" id="UPA00109">
    <property type="reaction ID" value="UER00187"/>
</dbReference>
<feature type="binding site" evidence="6">
    <location>
        <position position="336"/>
    </location>
    <ligand>
        <name>(2R)-2-phosphoglycerate</name>
        <dbReference type="ChEBI" id="CHEBI:58289"/>
    </ligand>
</feature>
<feature type="binding site" evidence="6">
    <location>
        <position position="163"/>
    </location>
    <ligand>
        <name>(2R)-2-phosphoglycerate</name>
        <dbReference type="ChEBI" id="CHEBI:58289"/>
    </ligand>
</feature>
<comment type="pathway">
    <text evidence="1 6">Carbohydrate degradation; glycolysis; pyruvate from D-glyceraldehyde 3-phosphate: step 4/5.</text>
</comment>
<evidence type="ECO:0000313" key="13">
    <source>
        <dbReference type="Proteomes" id="UP000252189"/>
    </source>
</evidence>
<feature type="region of interest" description="Disordered" evidence="9">
    <location>
        <begin position="27"/>
        <end position="59"/>
    </location>
</feature>
<protein>
    <recommendedName>
        <fullName evidence="6">Enolase</fullName>
        <ecNumber evidence="6">4.2.1.11</ecNumber>
    </recommendedName>
    <alternativeName>
        <fullName evidence="6">2-phospho-D-glycerate hydro-lyase</fullName>
    </alternativeName>
    <alternativeName>
        <fullName evidence="6">2-phosphoglycerate dehydratase</fullName>
    </alternativeName>
</protein>
<dbReference type="Gene3D" id="3.20.20.120">
    <property type="entry name" value="Enolase-like C-terminal domain"/>
    <property type="match status" value="1"/>
</dbReference>
<sequence>MTAAPIETVTAREILDNRLEPTLRVTVETPAGTGRADVPRGRSRGDHEACDRRDGDDRYRGRGVRQAAAAVEEEVAPALVGHDATDQRGVDATLLDLDGTPKKERLGGNVVTGVSLATLRAGAAATGLPLYRYVGGADAGVLPLPFFDLIEGGELAGGDRPFQEHQVVPVGADSVAEAVRWTAEVYYELGDILRDEYGEASLNVGDEGGYNPLGVDDPREAFDLELRAVEACGYDGEFALAADVAASHFYDPEAGTYALLGESMTRDELLDFYGELVADYPVVSLEDPLDQHDFAGVADLTDRLDIQIVGDDLFTTTPERLGEGIDRGAANALLWKVNQVGTVTEATEAARLAVRNGYAVQVSERSGQTPDTWLADLAVGLGAGQIKTGVTRGERTEQYNRLLEIETELGDAATFGPSGDVFR</sequence>
<feature type="compositionally biased region" description="Basic and acidic residues" evidence="9">
    <location>
        <begin position="37"/>
        <end position="59"/>
    </location>
</feature>
<dbReference type="InterPro" id="IPR000941">
    <property type="entry name" value="Enolase"/>
</dbReference>
<comment type="similarity">
    <text evidence="2 6">Belongs to the enolase family.</text>
</comment>
<comment type="subcellular location">
    <subcellularLocation>
        <location evidence="6">Cytoplasm</location>
    </subcellularLocation>
    <subcellularLocation>
        <location evidence="6">Secreted</location>
    </subcellularLocation>
    <subcellularLocation>
        <location evidence="6">Cell surface</location>
    </subcellularLocation>
    <text evidence="6">Fractions of enolase are present in both the cytoplasm and on the cell surface.</text>
</comment>
<dbReference type="HAMAP" id="MF_00318">
    <property type="entry name" value="Enolase"/>
    <property type="match status" value="1"/>
</dbReference>
<evidence type="ECO:0000256" key="5">
    <source>
        <dbReference type="ARBA" id="ARBA00023239"/>
    </source>
</evidence>
<dbReference type="SFLD" id="SFLDS00001">
    <property type="entry name" value="Enolase"/>
    <property type="match status" value="1"/>
</dbReference>
<dbReference type="SMART" id="SM01193">
    <property type="entry name" value="Enolase_N"/>
    <property type="match status" value="1"/>
</dbReference>
<gene>
    <name evidence="6" type="primary">eno</name>
    <name evidence="12" type="ORF">DU504_08005</name>
</gene>
<evidence type="ECO:0000256" key="7">
    <source>
        <dbReference type="PIRSR" id="PIRSR001400-1"/>
    </source>
</evidence>
<feature type="domain" description="Enolase C-terminal TIM barrel" evidence="10">
    <location>
        <begin position="139"/>
        <end position="422"/>
    </location>
</feature>
<feature type="binding site" evidence="6">
    <location>
        <position position="387"/>
    </location>
    <ligand>
        <name>(2R)-2-phosphoglycerate</name>
        <dbReference type="ChEBI" id="CHEBI:58289"/>
    </ligand>
</feature>
<feature type="active site" description="Proton acceptor" evidence="6 7">
    <location>
        <position position="336"/>
    </location>
</feature>
<dbReference type="InterPro" id="IPR020811">
    <property type="entry name" value="Enolase_N"/>
</dbReference>
<comment type="cofactor">
    <cofactor evidence="6">
        <name>Mg(2+)</name>
        <dbReference type="ChEBI" id="CHEBI:18420"/>
    </cofactor>
    <text evidence="6">Binds a second Mg(2+) ion via substrate during catalysis.</text>
</comment>
<dbReference type="GO" id="GO:0005576">
    <property type="term" value="C:extracellular region"/>
    <property type="evidence" value="ECO:0007669"/>
    <property type="project" value="UniProtKB-SubCell"/>
</dbReference>
<evidence type="ECO:0000256" key="4">
    <source>
        <dbReference type="ARBA" id="ARBA00023152"/>
    </source>
</evidence>
<dbReference type="SFLD" id="SFLDF00002">
    <property type="entry name" value="enolase"/>
    <property type="match status" value="1"/>
</dbReference>
<dbReference type="GO" id="GO:0006096">
    <property type="term" value="P:glycolytic process"/>
    <property type="evidence" value="ECO:0007669"/>
    <property type="project" value="UniProtKB-UniRule"/>
</dbReference>
<evidence type="ECO:0000256" key="2">
    <source>
        <dbReference type="ARBA" id="ARBA00009604"/>
    </source>
</evidence>
<evidence type="ECO:0000256" key="3">
    <source>
        <dbReference type="ARBA" id="ARBA00022842"/>
    </source>
</evidence>
<dbReference type="SFLD" id="SFLDG00178">
    <property type="entry name" value="enolase"/>
    <property type="match status" value="1"/>
</dbReference>
<dbReference type="Gene3D" id="3.30.390.10">
    <property type="entry name" value="Enolase-like, N-terminal domain"/>
    <property type="match status" value="1"/>
</dbReference>
<dbReference type="InterPro" id="IPR020810">
    <property type="entry name" value="Enolase_C"/>
</dbReference>